<dbReference type="PANTHER" id="PTHR39217:SF1">
    <property type="entry name" value="GLUTATHIONE SYNTHETASE"/>
    <property type="match status" value="1"/>
</dbReference>
<proteinExistence type="predicted"/>
<dbReference type="InterPro" id="IPR053191">
    <property type="entry name" value="DcsG_Biosynth_Enzyme"/>
</dbReference>
<comment type="caution">
    <text evidence="1">The sequence shown here is derived from an EMBL/GenBank/DDBJ whole genome shotgun (WGS) entry which is preliminary data.</text>
</comment>
<sequence>MPRLAILVCRKYPEAHPLDRTLIKELRARNPDLEVVWAPWDDVSCDWKSFDMVLIKAPWDYQERVAEFWPWWERATSQTRFFNEPQVINWNIHKGYINELAAHGVPVIPTRVLPKGCHLARAPATDLAGILGDGVVAALGHDLVLKPAVSASGMATVRVSSPEQWADPRTAAWMGDLLGQRDMLVQPYVAGIAQQGEWAMFFIDGRFAHAGLKLPRQQSDGAAVPHLPSPAESAAGRVVDLEMHVTEHPEPGMVAAAERILAQAARIAARLPPVGRASLPLSAAPTEGDGTVFPFLYARVDLVKNPRTGPFAAIEAPFLLGELEVFEPLLLLTEAPATVGLLDQAIGRRLRLLAALPN</sequence>
<dbReference type="Proteomes" id="UP001141327">
    <property type="component" value="Unassembled WGS sequence"/>
</dbReference>
<evidence type="ECO:0000313" key="1">
    <source>
        <dbReference type="EMBL" id="KAJ4461804.1"/>
    </source>
</evidence>
<reference evidence="1" key="1">
    <citation type="journal article" date="2022" name="bioRxiv">
        <title>Genomics of Preaxostyla Flagellates Illuminates Evolutionary Transitions and the Path Towards Mitochondrial Loss.</title>
        <authorList>
            <person name="Novak L.V.F."/>
            <person name="Treitli S.C."/>
            <person name="Pyrih J."/>
            <person name="Halakuc P."/>
            <person name="Pipaliya S.V."/>
            <person name="Vacek V."/>
            <person name="Brzon O."/>
            <person name="Soukal P."/>
            <person name="Eme L."/>
            <person name="Dacks J.B."/>
            <person name="Karnkowska A."/>
            <person name="Elias M."/>
            <person name="Hampl V."/>
        </authorList>
    </citation>
    <scope>NUCLEOTIDE SEQUENCE</scope>
    <source>
        <strain evidence="1">RCP-MX</strain>
    </source>
</reference>
<organism evidence="1 2">
    <name type="scientific">Paratrimastix pyriformis</name>
    <dbReference type="NCBI Taxonomy" id="342808"/>
    <lineage>
        <taxon>Eukaryota</taxon>
        <taxon>Metamonada</taxon>
        <taxon>Preaxostyla</taxon>
        <taxon>Paratrimastigidae</taxon>
        <taxon>Paratrimastix</taxon>
    </lineage>
</organism>
<accession>A0ABQ8URQ4</accession>
<dbReference type="EMBL" id="JAPMOS010000005">
    <property type="protein sequence ID" value="KAJ4461804.1"/>
    <property type="molecule type" value="Genomic_DNA"/>
</dbReference>
<dbReference type="PANTHER" id="PTHR39217">
    <property type="match status" value="1"/>
</dbReference>
<evidence type="ECO:0000313" key="2">
    <source>
        <dbReference type="Proteomes" id="UP001141327"/>
    </source>
</evidence>
<dbReference type="SUPFAM" id="SSF56059">
    <property type="entry name" value="Glutathione synthetase ATP-binding domain-like"/>
    <property type="match status" value="1"/>
</dbReference>
<gene>
    <name evidence="1" type="ORF">PAPYR_1461</name>
</gene>
<name>A0ABQ8URQ4_9EUKA</name>
<protein>
    <submittedName>
        <fullName evidence="1">O-ureido-D-serine cyclo-ligase</fullName>
    </submittedName>
</protein>
<keyword evidence="2" id="KW-1185">Reference proteome</keyword>